<evidence type="ECO:0000259" key="1">
    <source>
        <dbReference type="Pfam" id="PF13529"/>
    </source>
</evidence>
<feature type="domain" description="Peptidase C39-like" evidence="1">
    <location>
        <begin position="37"/>
        <end position="170"/>
    </location>
</feature>
<accession>A0A347ZNI2</accession>
<dbReference type="RefSeq" id="WP_116225121.1">
    <property type="nucleotide sequence ID" value="NZ_AP018437.1"/>
</dbReference>
<dbReference type="Proteomes" id="UP000256388">
    <property type="component" value="Unassembled WGS sequence"/>
</dbReference>
<dbReference type="AlphaFoldDB" id="A0A347ZNI2"/>
<dbReference type="EMBL" id="QUMS01000002">
    <property type="protein sequence ID" value="REG08466.1"/>
    <property type="molecule type" value="Genomic_DNA"/>
</dbReference>
<proteinExistence type="predicted"/>
<evidence type="ECO:0000313" key="2">
    <source>
        <dbReference type="EMBL" id="REG08466.1"/>
    </source>
</evidence>
<reference evidence="2 3" key="1">
    <citation type="submission" date="2018-08" db="EMBL/GenBank/DDBJ databases">
        <title>Genomic Encyclopedia of Type Strains, Phase IV (KMG-IV): sequencing the most valuable type-strain genomes for metagenomic binning, comparative biology and taxonomic classification.</title>
        <authorList>
            <person name="Goeker M."/>
        </authorList>
    </citation>
    <scope>NUCLEOTIDE SEQUENCE [LARGE SCALE GENOMIC DNA]</scope>
    <source>
        <strain evidence="2 3">DSM 23923</strain>
    </source>
</reference>
<organism evidence="2 3">
    <name type="scientific">Pelolinea submarina</name>
    <dbReference type="NCBI Taxonomy" id="913107"/>
    <lineage>
        <taxon>Bacteria</taxon>
        <taxon>Bacillati</taxon>
        <taxon>Chloroflexota</taxon>
        <taxon>Anaerolineae</taxon>
        <taxon>Anaerolineales</taxon>
        <taxon>Anaerolineaceae</taxon>
        <taxon>Pelolinea</taxon>
    </lineage>
</organism>
<name>A0A347ZNI2_9CHLR</name>
<comment type="caution">
    <text evidence="2">The sequence shown here is derived from an EMBL/GenBank/DDBJ whole genome shotgun (WGS) entry which is preliminary data.</text>
</comment>
<dbReference type="Pfam" id="PF13529">
    <property type="entry name" value="Peptidase_C39_2"/>
    <property type="match status" value="1"/>
</dbReference>
<dbReference type="InterPro" id="IPR039564">
    <property type="entry name" value="Peptidase_C39-like"/>
</dbReference>
<sequence length="217" mass="25058">MGSETNSQKDVSSLSNWAAERQFLGRFYLSQGFRDEQQHTTNDCGPTSLAVVLNLLLFQANLNSRPLDKDSVITDARLGFWQRLPLWVPNVGGATPPWGMVTAFNRLAAEFKLDWRAERHSHARRAHVIEHLMTGKPVTALKIWANGGAHWINLVRYASDKDRLYYLDPNPYLEHLSPEKRLQSQSWAEFEADWSRKSWWSRLFGIQCEIIIYTKTI</sequence>
<evidence type="ECO:0000313" key="3">
    <source>
        <dbReference type="Proteomes" id="UP000256388"/>
    </source>
</evidence>
<dbReference type="Gene3D" id="3.90.70.10">
    <property type="entry name" value="Cysteine proteinases"/>
    <property type="match status" value="1"/>
</dbReference>
<keyword evidence="3" id="KW-1185">Reference proteome</keyword>
<protein>
    <recommendedName>
        <fullName evidence="1">Peptidase C39-like domain-containing protein</fullName>
    </recommendedName>
</protein>
<gene>
    <name evidence="2" type="ORF">DFR64_1833</name>
</gene>